<dbReference type="InterPro" id="IPR050583">
    <property type="entry name" value="Mycobacterial_A85_antigen"/>
</dbReference>
<keyword evidence="1" id="KW-0378">Hydrolase</keyword>
<dbReference type="RefSeq" id="WP_102167211.1">
    <property type="nucleotide sequence ID" value="NZ_CP136964.1"/>
</dbReference>
<dbReference type="Gene3D" id="3.40.50.1820">
    <property type="entry name" value="alpha/beta hydrolase"/>
    <property type="match status" value="1"/>
</dbReference>
<reference evidence="1 2" key="2">
    <citation type="submission" date="2023-10" db="EMBL/GenBank/DDBJ databases">
        <authorList>
            <person name="Choi B."/>
        </authorList>
    </citation>
    <scope>NUCLEOTIDE SEQUENCE [LARGE SCALE GENOMIC DNA]</scope>
    <source>
        <strain evidence="1 2">UMB0959</strain>
    </source>
</reference>
<dbReference type="EMBL" id="CP136964">
    <property type="protein sequence ID" value="WOS96117.1"/>
    <property type="molecule type" value="Genomic_DNA"/>
</dbReference>
<reference evidence="2" key="1">
    <citation type="submission" date="2017-09" db="EMBL/GenBank/DDBJ databases">
        <title>Bacterial strain isolated from the female urinary microbiota.</title>
        <authorList>
            <person name="Thomas-White K."/>
            <person name="Kumar N."/>
            <person name="Forster S."/>
            <person name="Putonti C."/>
            <person name="Lawley T."/>
            <person name="Wolfe A.J."/>
        </authorList>
    </citation>
    <scope>NUCLEOTIDE SEQUENCE [LARGE SCALE GENOMIC DNA]</scope>
    <source>
        <strain evidence="2">UMB0959</strain>
    </source>
</reference>
<accession>A0AAF0YKP1</accession>
<dbReference type="SUPFAM" id="SSF53474">
    <property type="entry name" value="alpha/beta-Hydrolases"/>
    <property type="match status" value="1"/>
</dbReference>
<gene>
    <name evidence="1" type="ORF">CJ229_008540</name>
</gene>
<organism evidence="1 2">
    <name type="scientific">Nosocomiicoccus massiliensis</name>
    <dbReference type="NCBI Taxonomy" id="1232430"/>
    <lineage>
        <taxon>Bacteria</taxon>
        <taxon>Bacillati</taxon>
        <taxon>Bacillota</taxon>
        <taxon>Bacilli</taxon>
        <taxon>Bacillales</taxon>
        <taxon>Staphylococcaceae</taxon>
        <taxon>Nosocomiicoccus</taxon>
    </lineage>
</organism>
<dbReference type="PANTHER" id="PTHR48098">
    <property type="entry name" value="ENTEROCHELIN ESTERASE-RELATED"/>
    <property type="match status" value="1"/>
</dbReference>
<dbReference type="InterPro" id="IPR000801">
    <property type="entry name" value="Esterase-like"/>
</dbReference>
<protein>
    <submittedName>
        <fullName evidence="1">Alpha/beta hydrolase-fold protein</fullName>
    </submittedName>
</protein>
<keyword evidence="2" id="KW-1185">Reference proteome</keyword>
<dbReference type="PANTHER" id="PTHR48098:SF3">
    <property type="entry name" value="IRON(III) ENTEROBACTIN ESTERASE"/>
    <property type="match status" value="1"/>
</dbReference>
<dbReference type="Proteomes" id="UP000243626">
    <property type="component" value="Chromosome"/>
</dbReference>
<proteinExistence type="predicted"/>
<evidence type="ECO:0000313" key="2">
    <source>
        <dbReference type="Proteomes" id="UP000243626"/>
    </source>
</evidence>
<sequence length="241" mass="28702">MDFTTGIHNNEIHSNILNETIMFEYYIPKDFDDNRKYHVYYTFDSQDFFKYGQINRIYERLFKDGEIEAAIIVGIPYPSVEWRNHHFQPEGEHTDEFMEFIAKEFVPFVDDTFPTIQNRDSRALMGESLAGSFSIKLAINYPETFRNVLAFSPEVTDEFYNEIIEREGTENIHLYHTIGLEEQDFITITGRQANFLDPNRELNEVLFSIPERYEYKELDGGHIWKTWKPEIEHALRFFYGV</sequence>
<name>A0AAF0YKP1_9STAP</name>
<dbReference type="GO" id="GO:0016787">
    <property type="term" value="F:hydrolase activity"/>
    <property type="evidence" value="ECO:0007669"/>
    <property type="project" value="UniProtKB-KW"/>
</dbReference>
<dbReference type="AlphaFoldDB" id="A0AAF0YKP1"/>
<dbReference type="InterPro" id="IPR029058">
    <property type="entry name" value="AB_hydrolase_fold"/>
</dbReference>
<dbReference type="Pfam" id="PF00756">
    <property type="entry name" value="Esterase"/>
    <property type="match status" value="1"/>
</dbReference>
<evidence type="ECO:0000313" key="1">
    <source>
        <dbReference type="EMBL" id="WOS96117.1"/>
    </source>
</evidence>
<dbReference type="KEGG" id="nmy:CJ229_008540"/>